<evidence type="ECO:0000256" key="1">
    <source>
        <dbReference type="SAM" id="Coils"/>
    </source>
</evidence>
<feature type="coiled-coil region" evidence="1">
    <location>
        <begin position="151"/>
        <end position="185"/>
    </location>
</feature>
<dbReference type="Proteomes" id="UP000289269">
    <property type="component" value="Unassembled WGS sequence"/>
</dbReference>
<keyword evidence="3" id="KW-1185">Reference proteome</keyword>
<evidence type="ECO:0000313" key="3">
    <source>
        <dbReference type="Proteomes" id="UP000289269"/>
    </source>
</evidence>
<organism evidence="2 3">
    <name type="scientific">Candidatus Chaera renei</name>
    <dbReference type="NCBI Taxonomy" id="2506947"/>
    <lineage>
        <taxon>Bacteria</taxon>
        <taxon>Candidatus Saccharimonadota</taxon>
        <taxon>Candidatus Saccharimonadia</taxon>
        <taxon>Candidatus Saccharimonadales</taxon>
        <taxon>Candidatus Saccharimonadaceae</taxon>
        <taxon>Candidatus Chaera</taxon>
    </lineage>
</organism>
<protein>
    <submittedName>
        <fullName evidence="2">Uncharacterized protein</fullName>
    </submittedName>
</protein>
<comment type="caution">
    <text evidence="2">The sequence shown here is derived from an EMBL/GenBank/DDBJ whole genome shotgun (WGS) entry which is preliminary data.</text>
</comment>
<proteinExistence type="predicted"/>
<reference evidence="2" key="1">
    <citation type="submission" date="2019-01" db="EMBL/GenBank/DDBJ databases">
        <title>Genomic signatures and co-occurrence patterns of the ultra-small Saccharimodia (Patescibacteria phylum) suggest a symbiotic lifestyle.</title>
        <authorList>
            <person name="Lemos L."/>
            <person name="Medeiros J."/>
            <person name="Andreote F."/>
            <person name="Fernandes G."/>
            <person name="Varani A."/>
            <person name="Oliveira G."/>
            <person name="Pylro V."/>
        </authorList>
    </citation>
    <scope>NUCLEOTIDE SEQUENCE [LARGE SCALE GENOMIC DNA]</scope>
    <source>
        <strain evidence="2">AMD01</strain>
    </source>
</reference>
<gene>
    <name evidence="2" type="ORF">EOT04_00920</name>
</gene>
<accession>A0A4Q0AJ77</accession>
<dbReference type="EMBL" id="SCKW01000006">
    <property type="protein sequence ID" value="RWZ79595.1"/>
    <property type="molecule type" value="Genomic_DNA"/>
</dbReference>
<evidence type="ECO:0000313" key="2">
    <source>
        <dbReference type="EMBL" id="RWZ79595.1"/>
    </source>
</evidence>
<keyword evidence="1" id="KW-0175">Coiled coil</keyword>
<dbReference type="AlphaFoldDB" id="A0A4Q0AJ77"/>
<name>A0A4Q0AJ77_9BACT</name>
<sequence>MSHALNRIESIILKRRYAVLSGVSFLGALLVFGPLLAQSAGSTASLTEQKIATIRQNCVDAQSNLQRIQRSDVVARTNRGRSYEETLRLMAAFNGRLAYNKINEPRLNEIATELQKSFTTFYGNYTDYENTLEQVIKINCSEQPVSFYQQLVQARDKRKQLKNDVDAMQRLIDEYAARVATLKAKLQEPTAVPVQPPPVRSQP</sequence>